<keyword evidence="14" id="KW-0496">Mitochondrion</keyword>
<dbReference type="GO" id="GO:0000139">
    <property type="term" value="C:Golgi membrane"/>
    <property type="evidence" value="ECO:0007669"/>
    <property type="project" value="UniProtKB-SubCell"/>
</dbReference>
<keyword evidence="15 19" id="KW-0472">Membrane</keyword>
<keyword evidence="16" id="KW-1015">Disulfide bond</keyword>
<evidence type="ECO:0000256" key="1">
    <source>
        <dbReference type="ARBA" id="ARBA00004304"/>
    </source>
</evidence>
<keyword evidence="23" id="KW-1185">Reference proteome</keyword>
<accession>A0AAN6M024</accession>
<keyword evidence="8 19" id="KW-0812">Transmembrane</keyword>
<dbReference type="GO" id="GO:0006914">
    <property type="term" value="P:autophagy"/>
    <property type="evidence" value="ECO:0007669"/>
    <property type="project" value="UniProtKB-KW"/>
</dbReference>
<evidence type="ECO:0000256" key="11">
    <source>
        <dbReference type="ARBA" id="ARBA00022989"/>
    </source>
</evidence>
<dbReference type="GO" id="GO:0031966">
    <property type="term" value="C:mitochondrial membrane"/>
    <property type="evidence" value="ECO:0007669"/>
    <property type="project" value="UniProtKB-SubCell"/>
</dbReference>
<evidence type="ECO:0000256" key="2">
    <source>
        <dbReference type="ARBA" id="ARBA00004358"/>
    </source>
</evidence>
<feature type="transmembrane region" description="Helical" evidence="19">
    <location>
        <begin position="269"/>
        <end position="289"/>
    </location>
</feature>
<keyword evidence="11 19" id="KW-1133">Transmembrane helix</keyword>
<dbReference type="Pfam" id="PF09451">
    <property type="entry name" value="ATG27"/>
    <property type="match status" value="1"/>
</dbReference>
<evidence type="ECO:0000256" key="9">
    <source>
        <dbReference type="ARBA" id="ARBA00022729"/>
    </source>
</evidence>
<feature type="signal peptide" evidence="20">
    <location>
        <begin position="1"/>
        <end position="22"/>
    </location>
</feature>
<keyword evidence="9 20" id="KW-0732">Signal</keyword>
<dbReference type="EMBL" id="WVTA01000006">
    <property type="protein sequence ID" value="KAK3209232.1"/>
    <property type="molecule type" value="Genomic_DNA"/>
</dbReference>
<dbReference type="GO" id="GO:0015031">
    <property type="term" value="P:protein transport"/>
    <property type="evidence" value="ECO:0007669"/>
    <property type="project" value="UniProtKB-KW"/>
</dbReference>
<evidence type="ECO:0000256" key="13">
    <source>
        <dbReference type="ARBA" id="ARBA00023034"/>
    </source>
</evidence>
<dbReference type="PANTHER" id="PTHR15071:SF13">
    <property type="entry name" value="AUTOPHAGY-RELATED PROTEIN 27"/>
    <property type="match status" value="1"/>
</dbReference>
<evidence type="ECO:0000256" key="10">
    <source>
        <dbReference type="ARBA" id="ARBA00022927"/>
    </source>
</evidence>
<dbReference type="InterPro" id="IPR018939">
    <property type="entry name" value="Autophagy-rel_prot_27"/>
</dbReference>
<evidence type="ECO:0000256" key="15">
    <source>
        <dbReference type="ARBA" id="ARBA00023136"/>
    </source>
</evidence>
<dbReference type="PROSITE" id="PS51914">
    <property type="entry name" value="MRH"/>
    <property type="match status" value="1"/>
</dbReference>
<name>A0AAN6M024_9PLEO</name>
<keyword evidence="10" id="KW-0653">Protein transport</keyword>
<protein>
    <recommendedName>
        <fullName evidence="6">Autophagy-related protein 27</fullName>
    </recommendedName>
</protein>
<evidence type="ECO:0000256" key="20">
    <source>
        <dbReference type="SAM" id="SignalP"/>
    </source>
</evidence>
<organism evidence="22 23">
    <name type="scientific">Pseudopithomyces chartarum</name>
    <dbReference type="NCBI Taxonomy" id="1892770"/>
    <lineage>
        <taxon>Eukaryota</taxon>
        <taxon>Fungi</taxon>
        <taxon>Dikarya</taxon>
        <taxon>Ascomycota</taxon>
        <taxon>Pezizomycotina</taxon>
        <taxon>Dothideomycetes</taxon>
        <taxon>Pleosporomycetidae</taxon>
        <taxon>Pleosporales</taxon>
        <taxon>Massarineae</taxon>
        <taxon>Didymosphaeriaceae</taxon>
        <taxon>Pseudopithomyces</taxon>
    </lineage>
</organism>
<dbReference type="InterPro" id="IPR009011">
    <property type="entry name" value="Man6P_isomerase_rcpt-bd_dom_sf"/>
</dbReference>
<dbReference type="GO" id="GO:0030659">
    <property type="term" value="C:cytoplasmic vesicle membrane"/>
    <property type="evidence" value="ECO:0007669"/>
    <property type="project" value="UniProtKB-SubCell"/>
</dbReference>
<dbReference type="InterPro" id="IPR044865">
    <property type="entry name" value="MRH_dom"/>
</dbReference>
<evidence type="ECO:0000256" key="19">
    <source>
        <dbReference type="SAM" id="Phobius"/>
    </source>
</evidence>
<proteinExistence type="inferred from homology"/>
<dbReference type="PANTHER" id="PTHR15071">
    <property type="entry name" value="MANNOSE-6-PHOSPHATE RECEPTOR FAMILY MEMBER"/>
    <property type="match status" value="1"/>
</dbReference>
<evidence type="ECO:0000256" key="17">
    <source>
        <dbReference type="ARBA" id="ARBA00023329"/>
    </source>
</evidence>
<feature type="chain" id="PRO_5042889383" description="Autophagy-related protein 27" evidence="20">
    <location>
        <begin position="23"/>
        <end position="342"/>
    </location>
</feature>
<comment type="subcellular location">
    <subcellularLocation>
        <location evidence="2">Cytoplasmic vesicle membrane</location>
        <topology evidence="2">Single-pass type I membrane protein</topology>
    </subcellularLocation>
    <subcellularLocation>
        <location evidence="4">Golgi apparatus membrane</location>
        <topology evidence="4">Single-pass type I membrane protein</topology>
    </subcellularLocation>
    <subcellularLocation>
        <location evidence="1">Mitochondrion membrane</location>
        <topology evidence="1">Single-pass membrane protein</topology>
    </subcellularLocation>
    <subcellularLocation>
        <location evidence="3">Preautophagosomal structure membrane</location>
        <topology evidence="3">Single-pass type I membrane protein</topology>
    </subcellularLocation>
</comment>
<reference evidence="22 23" key="1">
    <citation type="submission" date="2021-02" db="EMBL/GenBank/DDBJ databases">
        <title>Genome assembly of Pseudopithomyces chartarum.</title>
        <authorList>
            <person name="Jauregui R."/>
            <person name="Singh J."/>
            <person name="Voisey C."/>
        </authorList>
    </citation>
    <scope>NUCLEOTIDE SEQUENCE [LARGE SCALE GENOMIC DNA]</scope>
    <source>
        <strain evidence="22 23">AGR01</strain>
    </source>
</reference>
<comment type="caution">
    <text evidence="22">The sequence shown here is derived from an EMBL/GenBank/DDBJ whole genome shotgun (WGS) entry which is preliminary data.</text>
</comment>
<keyword evidence="17" id="KW-0968">Cytoplasmic vesicle</keyword>
<evidence type="ECO:0000256" key="6">
    <source>
        <dbReference type="ARBA" id="ARBA00013776"/>
    </source>
</evidence>
<gene>
    <name evidence="22" type="ORF">GRF29_69g1167824</name>
</gene>
<evidence type="ECO:0000256" key="8">
    <source>
        <dbReference type="ARBA" id="ARBA00022692"/>
    </source>
</evidence>
<dbReference type="GO" id="GO:0034045">
    <property type="term" value="C:phagophore assembly site membrane"/>
    <property type="evidence" value="ECO:0007669"/>
    <property type="project" value="UniProtKB-SubCell"/>
</dbReference>
<evidence type="ECO:0000313" key="22">
    <source>
        <dbReference type="EMBL" id="KAK3209232.1"/>
    </source>
</evidence>
<evidence type="ECO:0000256" key="12">
    <source>
        <dbReference type="ARBA" id="ARBA00023006"/>
    </source>
</evidence>
<evidence type="ECO:0000256" key="18">
    <source>
        <dbReference type="SAM" id="MobiDB-lite"/>
    </source>
</evidence>
<feature type="region of interest" description="Disordered" evidence="18">
    <location>
        <begin position="171"/>
        <end position="220"/>
    </location>
</feature>
<keyword evidence="13" id="KW-0333">Golgi apparatus</keyword>
<evidence type="ECO:0000256" key="14">
    <source>
        <dbReference type="ARBA" id="ARBA00023128"/>
    </source>
</evidence>
<evidence type="ECO:0000256" key="4">
    <source>
        <dbReference type="ARBA" id="ARBA00004614"/>
    </source>
</evidence>
<dbReference type="Proteomes" id="UP001280581">
    <property type="component" value="Unassembled WGS sequence"/>
</dbReference>
<dbReference type="AlphaFoldDB" id="A0AAN6M024"/>
<evidence type="ECO:0000256" key="16">
    <source>
        <dbReference type="ARBA" id="ARBA00023157"/>
    </source>
</evidence>
<comment type="similarity">
    <text evidence="5">Belongs to the ATG27 family.</text>
</comment>
<evidence type="ECO:0000259" key="21">
    <source>
        <dbReference type="PROSITE" id="PS51914"/>
    </source>
</evidence>
<evidence type="ECO:0000256" key="3">
    <source>
        <dbReference type="ARBA" id="ARBA00004472"/>
    </source>
</evidence>
<keyword evidence="12" id="KW-0072">Autophagy</keyword>
<dbReference type="Gene3D" id="2.70.130.10">
    <property type="entry name" value="Mannose-6-phosphate receptor binding domain"/>
    <property type="match status" value="1"/>
</dbReference>
<feature type="domain" description="MRH" evidence="21">
    <location>
        <begin position="25"/>
        <end position="259"/>
    </location>
</feature>
<evidence type="ECO:0000256" key="7">
    <source>
        <dbReference type="ARBA" id="ARBA00022448"/>
    </source>
</evidence>
<evidence type="ECO:0000313" key="23">
    <source>
        <dbReference type="Proteomes" id="UP001280581"/>
    </source>
</evidence>
<evidence type="ECO:0000256" key="5">
    <source>
        <dbReference type="ARBA" id="ARBA00005363"/>
    </source>
</evidence>
<keyword evidence="7" id="KW-0813">Transport</keyword>
<sequence>MYPPRTSALMLAALALIPSSFAASFECKDILAKNQHFNFEKLGGPRVVHWSHIDEVESHEYRFNFTLDICNKLHRDKGVKKDEWFCGIRSEHDLSGMKNDSITPIDIAGTYTLEGGRNMQLDPRFELLRDSKSNSDASREGLRMELHGGRLPFDDKKTGTDQRAIIEFVCDAEREGDEGGEKDNNEHADDDKDNEDDKKDKDGDKKEEKLRRRDGENKGKCEESDASLRFCGYDLEDVGKDKKARTLRLEWRTKYACENAPAPDGGSHWGFFTWFIIILFLAIAAYLIFGSWLNYNRYGARGWDLLPHGDTIRDIPYIVKDIGRKVVDVVQTPGSRGGYSAV</sequence>